<evidence type="ECO:0000256" key="1">
    <source>
        <dbReference type="ARBA" id="ARBA00001946"/>
    </source>
</evidence>
<keyword evidence="5" id="KW-0460">Magnesium</keyword>
<dbReference type="Gene3D" id="1.10.600.10">
    <property type="entry name" value="Farnesyl Diphosphate Synthase"/>
    <property type="match status" value="1"/>
</dbReference>
<organism evidence="8 9">
    <name type="scientific">Streptomyces fructofermentans</name>
    <dbReference type="NCBI Taxonomy" id="152141"/>
    <lineage>
        <taxon>Bacteria</taxon>
        <taxon>Bacillati</taxon>
        <taxon>Actinomycetota</taxon>
        <taxon>Actinomycetes</taxon>
        <taxon>Kitasatosporales</taxon>
        <taxon>Streptomycetaceae</taxon>
        <taxon>Streptomyces</taxon>
    </lineage>
</organism>
<sequence length="433" mass="45237">MRPSEATDHPAGEPPPGVHHSPARARAADRPPGADPGDPRAIDADVAGAVGRVLDRLLAERVATARGLDPGFARDLAERVARFTLDGGRRSRSRFVWWALRACGGPDAARADAALHLGAALELIQTCALVHDDVMDGSRLRRGRPSLHADIAAQYGGAAPDPRTARFGESAGILAGDLALAWADDMVTDTCVDRLDADTSRRVREIWRAMRTEMVAGQYLDVRGRLAPAPSPAHAMRAACLKSALYSVERPLALGAALARADAATTRELCAAGRCAGIAFQLRDDLQDVFGDPRRTGKPGGGDIRAGKPTYLVAVAEARAEGAGDRTAATVLRRSLGRADLSERDQAEVRDVLVGTGARAAVEARIDTLVLRGTRHLDSASLAPEGRDALLALLRTVAGAPPVPRPADGPPPGSGDGAPVPLLLSVVSEGAAQ</sequence>
<comment type="similarity">
    <text evidence="2 6">Belongs to the FPP/GGPP synthase family.</text>
</comment>
<dbReference type="InterPro" id="IPR008949">
    <property type="entry name" value="Isoprenoid_synthase_dom_sf"/>
</dbReference>
<dbReference type="PANTHER" id="PTHR12001:SF85">
    <property type="entry name" value="SHORT CHAIN ISOPRENYL DIPHOSPHATE SYNTHASE"/>
    <property type="match status" value="1"/>
</dbReference>
<evidence type="ECO:0000256" key="2">
    <source>
        <dbReference type="ARBA" id="ARBA00006706"/>
    </source>
</evidence>
<evidence type="ECO:0000256" key="6">
    <source>
        <dbReference type="RuleBase" id="RU004466"/>
    </source>
</evidence>
<dbReference type="InterPro" id="IPR033749">
    <property type="entry name" value="Polyprenyl_synt_CS"/>
</dbReference>
<feature type="region of interest" description="Disordered" evidence="7">
    <location>
        <begin position="401"/>
        <end position="421"/>
    </location>
</feature>
<reference evidence="8" key="1">
    <citation type="journal article" date="2014" name="Int. J. Syst. Evol. Microbiol.">
        <title>Complete genome sequence of Corynebacterium casei LMG S-19264T (=DSM 44701T), isolated from a smear-ripened cheese.</title>
        <authorList>
            <consortium name="US DOE Joint Genome Institute (JGI-PGF)"/>
            <person name="Walter F."/>
            <person name="Albersmeier A."/>
            <person name="Kalinowski J."/>
            <person name="Ruckert C."/>
        </authorList>
    </citation>
    <scope>NUCLEOTIDE SEQUENCE</scope>
    <source>
        <strain evidence="8">JCM 4956</strain>
    </source>
</reference>
<dbReference type="GO" id="GO:0004659">
    <property type="term" value="F:prenyltransferase activity"/>
    <property type="evidence" value="ECO:0007669"/>
    <property type="project" value="InterPro"/>
</dbReference>
<evidence type="ECO:0000256" key="7">
    <source>
        <dbReference type="SAM" id="MobiDB-lite"/>
    </source>
</evidence>
<keyword evidence="9" id="KW-1185">Reference proteome</keyword>
<name>A0A918KN41_9ACTN</name>
<dbReference type="CDD" id="cd00685">
    <property type="entry name" value="Trans_IPPS_HT"/>
    <property type="match status" value="1"/>
</dbReference>
<comment type="cofactor">
    <cofactor evidence="1">
        <name>Mg(2+)</name>
        <dbReference type="ChEBI" id="CHEBI:18420"/>
    </cofactor>
</comment>
<dbReference type="EMBL" id="BMWD01000014">
    <property type="protein sequence ID" value="GGX69919.1"/>
    <property type="molecule type" value="Genomic_DNA"/>
</dbReference>
<dbReference type="AlphaFoldDB" id="A0A918KN41"/>
<proteinExistence type="inferred from homology"/>
<feature type="compositionally biased region" description="Basic and acidic residues" evidence="7">
    <location>
        <begin position="1"/>
        <end position="11"/>
    </location>
</feature>
<feature type="region of interest" description="Disordered" evidence="7">
    <location>
        <begin position="1"/>
        <end position="41"/>
    </location>
</feature>
<evidence type="ECO:0000256" key="5">
    <source>
        <dbReference type="ARBA" id="ARBA00022842"/>
    </source>
</evidence>
<comment type="caution">
    <text evidence="8">The sequence shown here is derived from an EMBL/GenBank/DDBJ whole genome shotgun (WGS) entry which is preliminary data.</text>
</comment>
<dbReference type="GO" id="GO:0046872">
    <property type="term" value="F:metal ion binding"/>
    <property type="evidence" value="ECO:0007669"/>
    <property type="project" value="UniProtKB-KW"/>
</dbReference>
<dbReference type="Pfam" id="PF00348">
    <property type="entry name" value="polyprenyl_synt"/>
    <property type="match status" value="1"/>
</dbReference>
<dbReference type="Proteomes" id="UP000645555">
    <property type="component" value="Unassembled WGS sequence"/>
</dbReference>
<keyword evidence="3 6" id="KW-0808">Transferase</keyword>
<evidence type="ECO:0000256" key="4">
    <source>
        <dbReference type="ARBA" id="ARBA00022723"/>
    </source>
</evidence>
<gene>
    <name evidence="8" type="ORF">GCM10010515_41960</name>
</gene>
<dbReference type="GO" id="GO:0008299">
    <property type="term" value="P:isoprenoid biosynthetic process"/>
    <property type="evidence" value="ECO:0007669"/>
    <property type="project" value="InterPro"/>
</dbReference>
<reference evidence="8" key="2">
    <citation type="submission" date="2020-09" db="EMBL/GenBank/DDBJ databases">
        <authorList>
            <person name="Sun Q."/>
            <person name="Ohkuma M."/>
        </authorList>
    </citation>
    <scope>NUCLEOTIDE SEQUENCE</scope>
    <source>
        <strain evidence="8">JCM 4956</strain>
    </source>
</reference>
<evidence type="ECO:0000256" key="3">
    <source>
        <dbReference type="ARBA" id="ARBA00022679"/>
    </source>
</evidence>
<protein>
    <submittedName>
        <fullName evidence="8">Geranylgeranyl pyrophosphate synthase</fullName>
    </submittedName>
</protein>
<evidence type="ECO:0000313" key="8">
    <source>
        <dbReference type="EMBL" id="GGX69919.1"/>
    </source>
</evidence>
<dbReference type="SUPFAM" id="SSF48576">
    <property type="entry name" value="Terpenoid synthases"/>
    <property type="match status" value="1"/>
</dbReference>
<dbReference type="InterPro" id="IPR000092">
    <property type="entry name" value="Polyprenyl_synt"/>
</dbReference>
<dbReference type="RefSeq" id="WP_190037080.1">
    <property type="nucleotide sequence ID" value="NZ_BMWD01000014.1"/>
</dbReference>
<dbReference type="SFLD" id="SFLDS00005">
    <property type="entry name" value="Isoprenoid_Synthase_Type_I"/>
    <property type="match status" value="1"/>
</dbReference>
<evidence type="ECO:0000313" key="9">
    <source>
        <dbReference type="Proteomes" id="UP000645555"/>
    </source>
</evidence>
<dbReference type="PANTHER" id="PTHR12001">
    <property type="entry name" value="GERANYLGERANYL PYROPHOSPHATE SYNTHASE"/>
    <property type="match status" value="1"/>
</dbReference>
<dbReference type="PROSITE" id="PS00723">
    <property type="entry name" value="POLYPRENYL_SYNTHASE_1"/>
    <property type="match status" value="1"/>
</dbReference>
<keyword evidence="4" id="KW-0479">Metal-binding</keyword>
<feature type="compositionally biased region" description="Pro residues" evidence="7">
    <location>
        <begin position="401"/>
        <end position="413"/>
    </location>
</feature>
<accession>A0A918KN41</accession>